<dbReference type="Proteomes" id="UP000188276">
    <property type="component" value="Unassembled WGS sequence"/>
</dbReference>
<evidence type="ECO:0000313" key="2">
    <source>
        <dbReference type="EMBL" id="SJN59480.1"/>
    </source>
</evidence>
<dbReference type="InterPro" id="IPR056133">
    <property type="entry name" value="DUF7716"/>
</dbReference>
<dbReference type="Pfam" id="PF24832">
    <property type="entry name" value="DUF7716"/>
    <property type="match status" value="1"/>
</dbReference>
<dbReference type="AlphaFoldDB" id="A0A1R4LSA9"/>
<organism evidence="2 3">
    <name type="scientific">Vibrio ruber (strain DSM 16370 / JCM 11486 / BCRC 17186 / CECT 7878 / LMG 23124 / VR1)</name>
    <dbReference type="NCBI Taxonomy" id="1123498"/>
    <lineage>
        <taxon>Bacteria</taxon>
        <taxon>Pseudomonadati</taxon>
        <taxon>Pseudomonadota</taxon>
        <taxon>Gammaproteobacteria</taxon>
        <taxon>Vibrionales</taxon>
        <taxon>Vibrionaceae</taxon>
        <taxon>Vibrio</taxon>
    </lineage>
</organism>
<protein>
    <recommendedName>
        <fullName evidence="1">DUF7716 domain-containing protein</fullName>
    </recommendedName>
</protein>
<proteinExistence type="predicted"/>
<reference evidence="3" key="1">
    <citation type="submission" date="2017-02" db="EMBL/GenBank/DDBJ databases">
        <authorList>
            <person name="Rodrigo-Torres L."/>
            <person name="Arahal R.D."/>
            <person name="Lucena T."/>
        </authorList>
    </citation>
    <scope>NUCLEOTIDE SEQUENCE [LARGE SCALE GENOMIC DNA]</scope>
    <source>
        <strain evidence="3">CECT 7878</strain>
    </source>
</reference>
<keyword evidence="3" id="KW-1185">Reference proteome</keyword>
<evidence type="ECO:0000259" key="1">
    <source>
        <dbReference type="Pfam" id="PF24832"/>
    </source>
</evidence>
<accession>A0A1R4LSA9</accession>
<dbReference type="STRING" id="1123498.VR7878_03446"/>
<dbReference type="EMBL" id="FULE01000050">
    <property type="protein sequence ID" value="SJN59480.1"/>
    <property type="molecule type" value="Genomic_DNA"/>
</dbReference>
<gene>
    <name evidence="2" type="ORF">VR7878_03446</name>
</gene>
<dbReference type="RefSeq" id="WP_197413198.1">
    <property type="nucleotide sequence ID" value="NZ_FULE01000050.1"/>
</dbReference>
<name>A0A1R4LSA9_VIBR1</name>
<sequence length="110" mass="12856">MEDKMFQKKLRDVLSNSENIDWRLALYLPKDVSSWSLDTLVIIEDPDDVDSDDEDEDPIAVKDAGYRYVLGIQTIQSIVNNLKMQKNNIRDGDLFKAFIYYFENDAFIKL</sequence>
<evidence type="ECO:0000313" key="3">
    <source>
        <dbReference type="Proteomes" id="UP000188276"/>
    </source>
</evidence>
<feature type="domain" description="DUF7716" evidence="1">
    <location>
        <begin position="9"/>
        <end position="109"/>
    </location>
</feature>